<dbReference type="InterPro" id="IPR054712">
    <property type="entry name" value="Cas3-like_dom"/>
</dbReference>
<feature type="domain" description="HD Cas3-type" evidence="9">
    <location>
        <begin position="102"/>
        <end position="279"/>
    </location>
</feature>
<dbReference type="Pfam" id="PF21802">
    <property type="entry name" value="Cas3-like_C"/>
    <property type="match status" value="1"/>
</dbReference>
<evidence type="ECO:0000259" key="9">
    <source>
        <dbReference type="PROSITE" id="PS51643"/>
    </source>
</evidence>
<keyword evidence="7" id="KW-0067">ATP-binding</keyword>
<dbReference type="EMBL" id="JBHSDY010000005">
    <property type="protein sequence ID" value="MFC4298123.1"/>
    <property type="molecule type" value="Genomic_DNA"/>
</dbReference>
<evidence type="ECO:0000256" key="7">
    <source>
        <dbReference type="ARBA" id="ARBA00022840"/>
    </source>
</evidence>
<evidence type="ECO:0000256" key="1">
    <source>
        <dbReference type="ARBA" id="ARBA00006847"/>
    </source>
</evidence>
<keyword evidence="4" id="KW-0547">Nucleotide-binding</keyword>
<organism evidence="10 11">
    <name type="scientific">Castellaniella hirudinis</name>
    <dbReference type="NCBI Taxonomy" id="1144617"/>
    <lineage>
        <taxon>Bacteria</taxon>
        <taxon>Pseudomonadati</taxon>
        <taxon>Pseudomonadota</taxon>
        <taxon>Betaproteobacteria</taxon>
        <taxon>Burkholderiales</taxon>
        <taxon>Alcaligenaceae</taxon>
        <taxon>Castellaniella</taxon>
    </lineage>
</organism>
<keyword evidence="11" id="KW-1185">Reference proteome</keyword>
<dbReference type="SUPFAM" id="SSF52540">
    <property type="entry name" value="P-loop containing nucleoside triphosphate hydrolases"/>
    <property type="match status" value="1"/>
</dbReference>
<dbReference type="PROSITE" id="PS51643">
    <property type="entry name" value="HD_CAS3"/>
    <property type="match status" value="1"/>
</dbReference>
<comment type="caution">
    <text evidence="10">The sequence shown here is derived from an EMBL/GenBank/DDBJ whole genome shotgun (WGS) entry which is preliminary data.</text>
</comment>
<evidence type="ECO:0000256" key="2">
    <source>
        <dbReference type="ARBA" id="ARBA00009046"/>
    </source>
</evidence>
<dbReference type="RefSeq" id="WP_376812685.1">
    <property type="nucleotide sequence ID" value="NZ_JBHSDY010000005.1"/>
</dbReference>
<dbReference type="InterPro" id="IPR048823">
    <property type="entry name" value="Cas3_I-F_Cas2"/>
</dbReference>
<comment type="similarity">
    <text evidence="2">In the central section; belongs to the CRISPR-associated helicase Cas3 family.</text>
</comment>
<reference evidence="11" key="1">
    <citation type="journal article" date="2019" name="Int. J. Syst. Evol. Microbiol.">
        <title>The Global Catalogue of Microorganisms (GCM) 10K type strain sequencing project: providing services to taxonomists for standard genome sequencing and annotation.</title>
        <authorList>
            <consortium name="The Broad Institute Genomics Platform"/>
            <consortium name="The Broad Institute Genome Sequencing Center for Infectious Disease"/>
            <person name="Wu L."/>
            <person name="Ma J."/>
        </authorList>
    </citation>
    <scope>NUCLEOTIDE SEQUENCE [LARGE SCALE GENOMIC DNA]</scope>
    <source>
        <strain evidence="11">CGMCC 1.19029</strain>
    </source>
</reference>
<dbReference type="Pfam" id="PF21384">
    <property type="entry name" value="Cas3_I-F_Cas2"/>
    <property type="match status" value="1"/>
</dbReference>
<dbReference type="Proteomes" id="UP001595756">
    <property type="component" value="Unassembled WGS sequence"/>
</dbReference>
<protein>
    <submittedName>
        <fullName evidence="10">Type I-F CRISPR-associated helicase Cas3f</fullName>
    </submittedName>
</protein>
<keyword evidence="8" id="KW-0051">Antiviral defense</keyword>
<dbReference type="InterPro" id="IPR006483">
    <property type="entry name" value="CRISPR-assoc_Cas3_HD"/>
</dbReference>
<dbReference type="NCBIfam" id="TIGR01596">
    <property type="entry name" value="cas3_HD"/>
    <property type="match status" value="1"/>
</dbReference>
<evidence type="ECO:0000256" key="5">
    <source>
        <dbReference type="ARBA" id="ARBA00022801"/>
    </source>
</evidence>
<dbReference type="InterPro" id="IPR038257">
    <property type="entry name" value="CRISPR-assoc_Cas3_HD_sf"/>
</dbReference>
<dbReference type="InterPro" id="IPR013395">
    <property type="entry name" value="CRISPR-assoc_Cas3_yers"/>
</dbReference>
<keyword evidence="5" id="KW-0378">Hydrolase</keyword>
<keyword evidence="6" id="KW-0347">Helicase</keyword>
<name>A0ABV8RXZ1_9BURK</name>
<accession>A0ABV8RXZ1</accession>
<evidence type="ECO:0000313" key="10">
    <source>
        <dbReference type="EMBL" id="MFC4298123.1"/>
    </source>
</evidence>
<dbReference type="Pfam" id="PF18019">
    <property type="entry name" value="Cas3_HD"/>
    <property type="match status" value="1"/>
</dbReference>
<dbReference type="Gene3D" id="1.10.3210.30">
    <property type="match status" value="1"/>
</dbReference>
<dbReference type="NCBIfam" id="TIGR02562">
    <property type="entry name" value="cas3_yersinia"/>
    <property type="match status" value="1"/>
</dbReference>
<dbReference type="Pfam" id="PF22590">
    <property type="entry name" value="Cas3-like_C_2"/>
    <property type="match status" value="1"/>
</dbReference>
<evidence type="ECO:0000256" key="8">
    <source>
        <dbReference type="ARBA" id="ARBA00023118"/>
    </source>
</evidence>
<dbReference type="InterPro" id="IPR027417">
    <property type="entry name" value="P-loop_NTPase"/>
</dbReference>
<evidence type="ECO:0000256" key="4">
    <source>
        <dbReference type="ARBA" id="ARBA00022741"/>
    </source>
</evidence>
<evidence type="ECO:0000256" key="3">
    <source>
        <dbReference type="ARBA" id="ARBA00022723"/>
    </source>
</evidence>
<gene>
    <name evidence="10" type="primary">cas3f</name>
    <name evidence="10" type="ORF">ACFO0J_08740</name>
</gene>
<sequence length="1136" mass="126954">MNVLLVSQCSKRALTETRRILDQFAERRGDRTWQTAITRAGLDTLRKLLRQSARKNTAVACHWIRGRDHSELLWIVGDARQFNVEGAVPTDTTTHDVLRRHDENDWHSLRTIRRIAALAALLHDLGKATQSFQDRLKNKGSRERNRYRHEWVSVRLFQAFVSQDDDAAWLQRLTEAGEDGVDGARFEAPWLDYQNSRLLRDGLDPAADGNKPFASTGGGLPPLAQAVAWLVLTHHRLPAVPLSASESAESTHLWHGRSPRGLSGHTLDAVLSQVDADWNEPWCEPLVAPKKRRKTSPDWEFPGGLPVRTEKWRKRAARIARDLLQDLPTLADCLGDPYIMHVSRLALMLGDHHYSSLEADGDRVKGEQDFPLWANTRRETGAPLQPLDEHLLGVELHAGRIVHSLPILTRDLSHLIGHRGLKKRSQNPAFRWQDKAADLAAGVRARAAEQGAFIVNMASTGCGKTLGNARVMNALADPAVGLRCAFAVGLRTLTLQTGRSFQKDLGLSDDELAIRVGGAANRELFEYYAQQAEDSGSASRQSLLDETTHIVYEGNEHHPVLDHLGKEAGVRRFLSAPLLVCTVDHLTPATEGLRGGRQIVPMLRLMTGDLVLDEPDDFDLADLPALARLVHWAGLLGTRVLVSSATLPPALIQGLFTAYLEGRRWYQRNRGVRPSEAPAVCCLWVDEFAQTHADCPDEGSFSQAHQTFAAKRAQRLGEQAVRRRARLLPLHGVLGGSDQAGRRKAFAGVLRDAALSLHAVHGVKDPHSGKRISFGLIRMANIEPLFDVALALFSLGAPPGVHIHLCVYHSQFPLFLRSWIEHLLDTTLDRRQEAAVFDMPDVRRRIDAVEAQDQLFVVLGSPVTEVGRDHDYDWAVVEPSSMRSLIQLAGRVWRHRRDKVASQPNLLVCDTNLKHFDQPGQPAFCRPGFETLDCPLRPHRLTALLAPWLDGDQCVPIDAQPRTVARTSSERQPTGNLVDLEHVRMEHQMLPPGEPDDVHRLNATSFWMRDCAWLTAFVQQAQPFRDQPRPDVEVVWRLDEDDAPYLCRVEEGERKFQGLYVPIDANLRADVPDEAVQGDGISCWSVEEDLARCMTDQAEALDLPLDVFALRYARATLPAKQEGWRWHPALGFSVKG</sequence>
<proteinExistence type="inferred from homology"/>
<evidence type="ECO:0000256" key="6">
    <source>
        <dbReference type="ARBA" id="ARBA00022806"/>
    </source>
</evidence>
<keyword evidence="3" id="KW-0479">Metal-binding</keyword>
<dbReference type="InterPro" id="IPR048824">
    <property type="entry name" value="Cas3-like_C"/>
</dbReference>
<comment type="similarity">
    <text evidence="1">In the N-terminal section; belongs to the CRISPR-associated nuclease Cas3-HD family.</text>
</comment>
<evidence type="ECO:0000313" key="11">
    <source>
        <dbReference type="Proteomes" id="UP001595756"/>
    </source>
</evidence>